<protein>
    <submittedName>
        <fullName evidence="3">CAP domain-containing protein</fullName>
    </submittedName>
</protein>
<dbReference type="Proteomes" id="UP001595916">
    <property type="component" value="Unassembled WGS sequence"/>
</dbReference>
<keyword evidence="4" id="KW-1185">Reference proteome</keyword>
<evidence type="ECO:0000259" key="2">
    <source>
        <dbReference type="Pfam" id="PF00188"/>
    </source>
</evidence>
<dbReference type="SUPFAM" id="SSF55797">
    <property type="entry name" value="PR-1-like"/>
    <property type="match status" value="1"/>
</dbReference>
<reference evidence="4" key="1">
    <citation type="journal article" date="2019" name="Int. J. Syst. Evol. Microbiol.">
        <title>The Global Catalogue of Microorganisms (GCM) 10K type strain sequencing project: providing services to taxonomists for standard genome sequencing and annotation.</title>
        <authorList>
            <consortium name="The Broad Institute Genomics Platform"/>
            <consortium name="The Broad Institute Genome Sequencing Center for Infectious Disease"/>
            <person name="Wu L."/>
            <person name="Ma J."/>
        </authorList>
    </citation>
    <scope>NUCLEOTIDE SEQUENCE [LARGE SCALE GENOMIC DNA]</scope>
    <source>
        <strain evidence="4">CCUG 46385</strain>
    </source>
</reference>
<dbReference type="PANTHER" id="PTHR31157:SF1">
    <property type="entry name" value="SCP DOMAIN-CONTAINING PROTEIN"/>
    <property type="match status" value="1"/>
</dbReference>
<dbReference type="EMBL" id="JBHSHL010000009">
    <property type="protein sequence ID" value="MFC4803994.1"/>
    <property type="molecule type" value="Genomic_DNA"/>
</dbReference>
<dbReference type="InterPro" id="IPR014044">
    <property type="entry name" value="CAP_dom"/>
</dbReference>
<organism evidence="3 4">
    <name type="scientific">Filifactor villosus</name>
    <dbReference type="NCBI Taxonomy" id="29374"/>
    <lineage>
        <taxon>Bacteria</taxon>
        <taxon>Bacillati</taxon>
        <taxon>Bacillota</taxon>
        <taxon>Clostridia</taxon>
        <taxon>Peptostreptococcales</taxon>
        <taxon>Filifactoraceae</taxon>
        <taxon>Filifactor</taxon>
    </lineage>
</organism>
<dbReference type="PANTHER" id="PTHR31157">
    <property type="entry name" value="SCP DOMAIN-CONTAINING PROTEIN"/>
    <property type="match status" value="1"/>
</dbReference>
<dbReference type="Gene3D" id="3.40.33.10">
    <property type="entry name" value="CAP"/>
    <property type="match status" value="1"/>
</dbReference>
<evidence type="ECO:0000256" key="1">
    <source>
        <dbReference type="SAM" id="MobiDB-lite"/>
    </source>
</evidence>
<name>A0ABV9QJ98_9FIRM</name>
<comment type="caution">
    <text evidence="3">The sequence shown here is derived from an EMBL/GenBank/DDBJ whole genome shotgun (WGS) entry which is preliminary data.</text>
</comment>
<feature type="domain" description="SCP" evidence="2">
    <location>
        <begin position="253"/>
        <end position="386"/>
    </location>
</feature>
<sequence>MKKTVSMILVFVFIIQFGIVANARERYFNAKVVDYPIYRNSQLQGTEFPILNVQGRTYLSLRDISRILSVEVIWNAREKIIYIGEEIQYFENYISYFSYGGYKKAKEMNFPIYVKGERKYPSNLELLVDARTYLSIRDLANMLAVPIDWNDRSKSIEVGSRYVLETSQEIDEEDYTQATDNYDEDNRRDTENNSTLTIKPENIYRKEQENRIRAKAPINYLPDRKIKNMNFTQEELDYILNDRLNDYEKEMFDNVNKARAREGLGPLKLSMELTKVARIHVIDAEKNDLYSEFKKSGGNGHSWSYSNYWTGGVYTPDHKNAQMMWSKPGELTNYTGYGFENSYYGSYVTPDGAVKGWENSGGHNAVMKSQGKWSDIKVVGVGIGNSYACLWFGKDDVDENEGYSK</sequence>
<feature type="region of interest" description="Disordered" evidence="1">
    <location>
        <begin position="169"/>
        <end position="193"/>
    </location>
</feature>
<dbReference type="RefSeq" id="WP_379787473.1">
    <property type="nucleotide sequence ID" value="NZ_JBHSHL010000009.1"/>
</dbReference>
<proteinExistence type="predicted"/>
<evidence type="ECO:0000313" key="4">
    <source>
        <dbReference type="Proteomes" id="UP001595916"/>
    </source>
</evidence>
<evidence type="ECO:0000313" key="3">
    <source>
        <dbReference type="EMBL" id="MFC4803994.1"/>
    </source>
</evidence>
<dbReference type="InterPro" id="IPR035940">
    <property type="entry name" value="CAP_sf"/>
</dbReference>
<gene>
    <name evidence="3" type="ORF">ACFO4R_02760</name>
</gene>
<dbReference type="CDD" id="cd05379">
    <property type="entry name" value="CAP_bacterial"/>
    <property type="match status" value="1"/>
</dbReference>
<dbReference type="Pfam" id="PF00188">
    <property type="entry name" value="CAP"/>
    <property type="match status" value="1"/>
</dbReference>
<accession>A0ABV9QJ98</accession>